<feature type="transmembrane region" description="Helical" evidence="1">
    <location>
        <begin position="233"/>
        <end position="255"/>
    </location>
</feature>
<dbReference type="PANTHER" id="PTHR37305">
    <property type="entry name" value="INTEGRAL MEMBRANE PROTEIN-RELATED"/>
    <property type="match status" value="1"/>
</dbReference>
<evidence type="ECO:0000256" key="1">
    <source>
        <dbReference type="SAM" id="Phobius"/>
    </source>
</evidence>
<sequence>MGNFINLIQNELIKIYRLKSTWAMYIIVGIIIVGLGIFIKSYGEYMTYEEDSWRETLEAENQSLLDESEEFPGIAEFNQSLIEQNNYYLENDIIPVSYGAWQFVMENEMLLSLVSLFTIIVAAGILANEFRWGTIKLLLIRPISRTKILIAKYSSVLLFSFITAFFVLFFSWIVGLILFGFDGMNPHIVLEKNEGIEYVSVIGEILTGYGFSLINLLMMATFAFMISAIFRNSALAIGLAIFLMLAGNQIVFFFIERDWAKYILFANTDLSQYVNGNTPLMEGMTLGFSVTMLVIYYVIFVALSWVFFTKRDVAGY</sequence>
<organism evidence="2 3">
    <name type="scientific">Oceanobacillus luteolus</name>
    <dbReference type="NCBI Taxonomy" id="1274358"/>
    <lineage>
        <taxon>Bacteria</taxon>
        <taxon>Bacillati</taxon>
        <taxon>Bacillota</taxon>
        <taxon>Bacilli</taxon>
        <taxon>Bacillales</taxon>
        <taxon>Bacillaceae</taxon>
        <taxon>Oceanobacillus</taxon>
    </lineage>
</organism>
<evidence type="ECO:0000313" key="2">
    <source>
        <dbReference type="EMBL" id="MFD1609461.1"/>
    </source>
</evidence>
<dbReference type="Pfam" id="PF12679">
    <property type="entry name" value="ABC2_membrane_2"/>
    <property type="match status" value="1"/>
</dbReference>
<evidence type="ECO:0000313" key="3">
    <source>
        <dbReference type="Proteomes" id="UP001597221"/>
    </source>
</evidence>
<feature type="transmembrane region" description="Helical" evidence="1">
    <location>
        <begin position="109"/>
        <end position="127"/>
    </location>
</feature>
<accession>A0ABW4HV88</accession>
<keyword evidence="1" id="KW-0472">Membrane</keyword>
<dbReference type="EMBL" id="JBHUDE010000157">
    <property type="protein sequence ID" value="MFD1609461.1"/>
    <property type="molecule type" value="Genomic_DNA"/>
</dbReference>
<feature type="transmembrane region" description="Helical" evidence="1">
    <location>
        <begin position="21"/>
        <end position="39"/>
    </location>
</feature>
<proteinExistence type="predicted"/>
<comment type="caution">
    <text evidence="2">The sequence shown here is derived from an EMBL/GenBank/DDBJ whole genome shotgun (WGS) entry which is preliminary data.</text>
</comment>
<keyword evidence="1" id="KW-1133">Transmembrane helix</keyword>
<name>A0ABW4HV88_9BACI</name>
<reference evidence="3" key="1">
    <citation type="journal article" date="2019" name="Int. J. Syst. Evol. Microbiol.">
        <title>The Global Catalogue of Microorganisms (GCM) 10K type strain sequencing project: providing services to taxonomists for standard genome sequencing and annotation.</title>
        <authorList>
            <consortium name="The Broad Institute Genomics Platform"/>
            <consortium name="The Broad Institute Genome Sequencing Center for Infectious Disease"/>
            <person name="Wu L."/>
            <person name="Ma J."/>
        </authorList>
    </citation>
    <scope>NUCLEOTIDE SEQUENCE [LARGE SCALE GENOMIC DNA]</scope>
    <source>
        <strain evidence="3">CGMCC 1.12376</strain>
    </source>
</reference>
<dbReference type="RefSeq" id="WP_251515460.1">
    <property type="nucleotide sequence ID" value="NZ_JBHUDE010000157.1"/>
</dbReference>
<keyword evidence="3" id="KW-1185">Reference proteome</keyword>
<feature type="transmembrane region" description="Helical" evidence="1">
    <location>
        <begin position="286"/>
        <end position="308"/>
    </location>
</feature>
<gene>
    <name evidence="2" type="ORF">ACFSBH_17730</name>
</gene>
<feature type="transmembrane region" description="Helical" evidence="1">
    <location>
        <begin position="201"/>
        <end position="226"/>
    </location>
</feature>
<keyword evidence="1" id="KW-0812">Transmembrane</keyword>
<protein>
    <submittedName>
        <fullName evidence="2">ABC transporter permease</fullName>
    </submittedName>
</protein>
<dbReference type="PANTHER" id="PTHR37305:SF1">
    <property type="entry name" value="MEMBRANE PROTEIN"/>
    <property type="match status" value="1"/>
</dbReference>
<dbReference type="Proteomes" id="UP001597221">
    <property type="component" value="Unassembled WGS sequence"/>
</dbReference>
<feature type="transmembrane region" description="Helical" evidence="1">
    <location>
        <begin position="148"/>
        <end position="181"/>
    </location>
</feature>